<evidence type="ECO:0000313" key="2">
    <source>
        <dbReference type="WBParaSite" id="Hba_10507"/>
    </source>
</evidence>
<keyword evidence="1" id="KW-1185">Reference proteome</keyword>
<evidence type="ECO:0000313" key="1">
    <source>
        <dbReference type="Proteomes" id="UP000095283"/>
    </source>
</evidence>
<accession>A0A1I7WZA8</accession>
<dbReference type="Proteomes" id="UP000095283">
    <property type="component" value="Unplaced"/>
</dbReference>
<dbReference type="WBParaSite" id="Hba_10507">
    <property type="protein sequence ID" value="Hba_10507"/>
    <property type="gene ID" value="Hba_10507"/>
</dbReference>
<dbReference type="AlphaFoldDB" id="A0A1I7WZA8"/>
<organism evidence="1 2">
    <name type="scientific">Heterorhabditis bacteriophora</name>
    <name type="common">Entomopathogenic nematode worm</name>
    <dbReference type="NCBI Taxonomy" id="37862"/>
    <lineage>
        <taxon>Eukaryota</taxon>
        <taxon>Metazoa</taxon>
        <taxon>Ecdysozoa</taxon>
        <taxon>Nematoda</taxon>
        <taxon>Chromadorea</taxon>
        <taxon>Rhabditida</taxon>
        <taxon>Rhabditina</taxon>
        <taxon>Rhabditomorpha</taxon>
        <taxon>Strongyloidea</taxon>
        <taxon>Heterorhabditidae</taxon>
        <taxon>Heterorhabditis</taxon>
    </lineage>
</organism>
<protein>
    <submittedName>
        <fullName evidence="2">Uncharacterized protein</fullName>
    </submittedName>
</protein>
<name>A0A1I7WZA8_HETBA</name>
<proteinExistence type="predicted"/>
<reference evidence="2" key="1">
    <citation type="submission" date="2016-11" db="UniProtKB">
        <authorList>
            <consortium name="WormBaseParasite"/>
        </authorList>
    </citation>
    <scope>IDENTIFICATION</scope>
</reference>
<sequence length="187" mass="22124">MAFLKSALHILDLVERAEYKDALEFIDSSSQDPHGLLFSFILFLLKYVFYTPKDLFSSREYSKVVGSAIFGFYHLYWGAVHFNFPEFWRKLCDELPQRLERRICERIMCDDEELQHPIEEAAYVMIFFDSIEPRVDYKFSKLLKAVLDEIDPTDRAAFPFLTRLARIQPFSPTLGAKKYYKKMFLLS</sequence>